<dbReference type="OrthoDB" id="8277693at2"/>
<gene>
    <name evidence="2" type="ORF">NT26_p10162</name>
</gene>
<keyword evidence="3" id="KW-1185">Reference proteome</keyword>
<sequence>MASPLRFLRRLVSGRGERKQDADGLNEAKPDVLAIADATEPVAGEAAPPAALEPPDQEPHDAVYSETASVDEAATEIGVTADSIPAFGGLSSAGEPGVAVTATDAMEFQPAVEVPARKQKAPSKYSRPAVVADQVLQGSRSQSDDTISLDDEIKVLRAQLASKLRIQNAQLKKMLERFER</sequence>
<keyword evidence="2" id="KW-0614">Plasmid</keyword>
<proteinExistence type="predicted"/>
<name>L0NNN0_9HYPH</name>
<evidence type="ECO:0000313" key="2">
    <source>
        <dbReference type="EMBL" id="CCF22187.1"/>
    </source>
</evidence>
<dbReference type="AlphaFoldDB" id="L0NNN0"/>
<dbReference type="Proteomes" id="UP000010792">
    <property type="component" value="Plasmid NT26_p1"/>
</dbReference>
<dbReference type="EMBL" id="FO082821">
    <property type="protein sequence ID" value="CCF22187.1"/>
    <property type="molecule type" value="Genomic_DNA"/>
</dbReference>
<evidence type="ECO:0000256" key="1">
    <source>
        <dbReference type="SAM" id="MobiDB-lite"/>
    </source>
</evidence>
<protein>
    <submittedName>
        <fullName evidence="2">Uncharacterized protein</fullName>
    </submittedName>
</protein>
<geneLocation type="plasmid" evidence="2 3">
    <name>NT26_p1</name>
</geneLocation>
<reference evidence="2 3" key="1">
    <citation type="journal article" date="2013" name="Genome Biol. Evol.">
        <title>Life in an arsenic-containing gold mine: genome and physiology of the autotrophic arsenite-oxidizing bacterium rhizobium sp. NT-26.</title>
        <authorList>
            <person name="Andres J."/>
            <person name="Arsene-Ploetze F."/>
            <person name="Barbe V."/>
            <person name="Brochier-Armanet C."/>
            <person name="Cleiss-Arnold J."/>
            <person name="Coppee J.Y."/>
            <person name="Dillies M.A."/>
            <person name="Geist"/>
            <person name="L"/>
            <person name="Joublin A."/>
            <person name="Koechler S."/>
            <person name="Lassalle F."/>
            <person name="Marchal M."/>
            <person name="Medigue C."/>
            <person name="Muller D."/>
            <person name="Nesme X."/>
            <person name="Plewniak F."/>
            <person name="Proux C."/>
            <person name="Ramirez-Bahena M.H."/>
            <person name="Schenowitz C."/>
            <person name="Sismeiro O."/>
            <person name="Vallenet D."/>
            <person name="Santini J.M."/>
            <person name="Bertin P.N."/>
        </authorList>
    </citation>
    <scope>NUCLEOTIDE SEQUENCE [LARGE SCALE GENOMIC DNA]</scope>
    <source>
        <strain evidence="2 3">NT-26</strain>
        <plasmid evidence="2 3">NT26_p1</plasmid>
    </source>
</reference>
<evidence type="ECO:0000313" key="3">
    <source>
        <dbReference type="Proteomes" id="UP000010792"/>
    </source>
</evidence>
<organism evidence="2 3">
    <name type="scientific">Pseudorhizobium banfieldiae</name>
    <dbReference type="NCBI Taxonomy" id="1125847"/>
    <lineage>
        <taxon>Bacteria</taxon>
        <taxon>Pseudomonadati</taxon>
        <taxon>Pseudomonadota</taxon>
        <taxon>Alphaproteobacteria</taxon>
        <taxon>Hyphomicrobiales</taxon>
        <taxon>Rhizobiaceae</taxon>
        <taxon>Rhizobium/Agrobacterium group</taxon>
        <taxon>Pseudorhizobium</taxon>
    </lineage>
</organism>
<feature type="compositionally biased region" description="Low complexity" evidence="1">
    <location>
        <begin position="38"/>
        <end position="54"/>
    </location>
</feature>
<dbReference type="RefSeq" id="WP_052642664.1">
    <property type="nucleotide sequence ID" value="NZ_FO082821.1"/>
</dbReference>
<accession>L0NNN0</accession>
<feature type="region of interest" description="Disordered" evidence="1">
    <location>
        <begin position="37"/>
        <end position="68"/>
    </location>
</feature>
<dbReference type="KEGG" id="rht:NT26_p10162"/>